<dbReference type="Proteomes" id="UP001487740">
    <property type="component" value="Unassembled WGS sequence"/>
</dbReference>
<reference evidence="1 2" key="1">
    <citation type="submission" date="2023-03" db="EMBL/GenBank/DDBJ databases">
        <title>High-quality genome of Scylla paramamosain provides insights in environmental adaptation.</title>
        <authorList>
            <person name="Zhang L."/>
        </authorList>
    </citation>
    <scope>NUCLEOTIDE SEQUENCE [LARGE SCALE GENOMIC DNA]</scope>
    <source>
        <strain evidence="1">LZ_2023a</strain>
        <tissue evidence="1">Muscle</tissue>
    </source>
</reference>
<evidence type="ECO:0000313" key="1">
    <source>
        <dbReference type="EMBL" id="KAK8381005.1"/>
    </source>
</evidence>
<comment type="caution">
    <text evidence="1">The sequence shown here is derived from an EMBL/GenBank/DDBJ whole genome shotgun (WGS) entry which is preliminary data.</text>
</comment>
<keyword evidence="2" id="KW-1185">Reference proteome</keyword>
<dbReference type="AlphaFoldDB" id="A0AAW0T006"/>
<dbReference type="EMBL" id="JARAKH010000041">
    <property type="protein sequence ID" value="KAK8381005.1"/>
    <property type="molecule type" value="Genomic_DNA"/>
</dbReference>
<proteinExistence type="predicted"/>
<accession>A0AAW0T006</accession>
<protein>
    <submittedName>
        <fullName evidence="1">Uncharacterized protein</fullName>
    </submittedName>
</protein>
<sequence length="84" mass="9073">MVVSCFLAAVEPQGEWYYPGDGLRAEPGSCLNHSGLHTPVSVAFEAVGIASNVNLACSVLERDSSRLTVELHNETLLVLIKIYN</sequence>
<gene>
    <name evidence="1" type="ORF">O3P69_008137</name>
</gene>
<organism evidence="1 2">
    <name type="scientific">Scylla paramamosain</name>
    <name type="common">Mud crab</name>
    <dbReference type="NCBI Taxonomy" id="85552"/>
    <lineage>
        <taxon>Eukaryota</taxon>
        <taxon>Metazoa</taxon>
        <taxon>Ecdysozoa</taxon>
        <taxon>Arthropoda</taxon>
        <taxon>Crustacea</taxon>
        <taxon>Multicrustacea</taxon>
        <taxon>Malacostraca</taxon>
        <taxon>Eumalacostraca</taxon>
        <taxon>Eucarida</taxon>
        <taxon>Decapoda</taxon>
        <taxon>Pleocyemata</taxon>
        <taxon>Brachyura</taxon>
        <taxon>Eubrachyura</taxon>
        <taxon>Portunoidea</taxon>
        <taxon>Portunidae</taxon>
        <taxon>Portuninae</taxon>
        <taxon>Scylla</taxon>
    </lineage>
</organism>
<evidence type="ECO:0000313" key="2">
    <source>
        <dbReference type="Proteomes" id="UP001487740"/>
    </source>
</evidence>
<name>A0AAW0T006_SCYPA</name>